<reference evidence="1 2" key="1">
    <citation type="submission" date="2024-02" db="EMBL/GenBank/DDBJ databases">
        <title>Full genome sequence of Sphingomonas kaistensis.</title>
        <authorList>
            <person name="Poletto B.L."/>
            <person name="Silva G."/>
            <person name="Galante D."/>
            <person name="Campos K.R."/>
            <person name="Santos M.B.N."/>
            <person name="Sacchi C.T."/>
        </authorList>
    </citation>
    <scope>NUCLEOTIDE SEQUENCE [LARGE SCALE GENOMIC DNA]</scope>
    <source>
        <strain evidence="1 2">MA4R</strain>
    </source>
</reference>
<organism evidence="1 2">
    <name type="scientific">Sphingomonas kaistensis</name>
    <dbReference type="NCBI Taxonomy" id="298708"/>
    <lineage>
        <taxon>Bacteria</taxon>
        <taxon>Pseudomonadati</taxon>
        <taxon>Pseudomonadota</taxon>
        <taxon>Alphaproteobacteria</taxon>
        <taxon>Sphingomonadales</taxon>
        <taxon>Sphingomonadaceae</taxon>
        <taxon>Sphingomonas</taxon>
    </lineage>
</organism>
<evidence type="ECO:0000313" key="1">
    <source>
        <dbReference type="EMBL" id="WWM70716.1"/>
    </source>
</evidence>
<keyword evidence="2" id="KW-1185">Reference proteome</keyword>
<dbReference type="EMBL" id="CP145607">
    <property type="protein sequence ID" value="WWM70716.1"/>
    <property type="molecule type" value="Genomic_DNA"/>
</dbReference>
<dbReference type="PANTHER" id="PTHR31694:SF26">
    <property type="entry name" value="OS05G0151100 PROTEIN"/>
    <property type="match status" value="1"/>
</dbReference>
<sequence>MNQQDLIAELGERQAARRQQRRAFLKFAGISAAVAGATALSGCGGGGNSGDGLGVDPGANTPPPATGLSDGDILNFALNLEYLEAQFYSFAATGSGLAANLLTGTGTQGAATGGRAVTFTDPVVRQYANEIAVDERQHVIFLRTALGSAAVAQPAIDISSSPTGPFSQAAVAAGLITQGQSFDPYASDENFLLGAYIFEDVGVTAYKGASPLLKSEVFLSAAAGILGAEAYHAGLVRTVLYAKGIAVPALIDATERISNARDSLDGPTDVDQGVRGANGASNIVPTDADGIAYSRTPGDVLNIVYLNAGAVPRGGFFPNGVNGSVNTSSAG</sequence>
<dbReference type="InterPro" id="IPR052965">
    <property type="entry name" value="Pigment-catalase-like"/>
</dbReference>
<name>A0ABZ2G0V7_9SPHN</name>
<evidence type="ECO:0000313" key="2">
    <source>
        <dbReference type="Proteomes" id="UP001382935"/>
    </source>
</evidence>
<proteinExistence type="predicted"/>
<dbReference type="PANTHER" id="PTHR31694">
    <property type="entry name" value="DESICCATION-LIKE PROTEIN"/>
    <property type="match status" value="1"/>
</dbReference>
<dbReference type="Proteomes" id="UP001382935">
    <property type="component" value="Chromosome"/>
</dbReference>
<protein>
    <submittedName>
        <fullName evidence="1">Ferritin-like domain-containing protein</fullName>
    </submittedName>
</protein>
<dbReference type="RefSeq" id="WP_338503716.1">
    <property type="nucleotide sequence ID" value="NZ_CP145607.1"/>
</dbReference>
<dbReference type="Pfam" id="PF13668">
    <property type="entry name" value="Ferritin_2"/>
    <property type="match status" value="1"/>
</dbReference>
<gene>
    <name evidence="1" type="ORF">V6R86_08525</name>
</gene>
<accession>A0ABZ2G0V7</accession>